<protein>
    <recommendedName>
        <fullName evidence="3">Excalibur calcium-binding domain-containing protein</fullName>
    </recommendedName>
</protein>
<keyword evidence="5" id="KW-1185">Reference proteome</keyword>
<evidence type="ECO:0000313" key="5">
    <source>
        <dbReference type="Proteomes" id="UP000054526"/>
    </source>
</evidence>
<feature type="region of interest" description="Disordered" evidence="2">
    <location>
        <begin position="87"/>
        <end position="112"/>
    </location>
</feature>
<proteinExistence type="predicted"/>
<gene>
    <name evidence="4" type="ORF">SD71_16325</name>
</gene>
<organism evidence="4 5">
    <name type="scientific">Cohnella kolymensis</name>
    <dbReference type="NCBI Taxonomy" id="1590652"/>
    <lineage>
        <taxon>Bacteria</taxon>
        <taxon>Bacillati</taxon>
        <taxon>Bacillota</taxon>
        <taxon>Bacilli</taxon>
        <taxon>Bacillales</taxon>
        <taxon>Paenibacillaceae</taxon>
        <taxon>Cohnella</taxon>
    </lineage>
</organism>
<name>A0ABR5A291_9BACL</name>
<comment type="caution">
    <text evidence="4">The sequence shown here is derived from an EMBL/GenBank/DDBJ whole genome shotgun (WGS) entry which is preliminary data.</text>
</comment>
<dbReference type="Pfam" id="PF05901">
    <property type="entry name" value="Excalibur"/>
    <property type="match status" value="1"/>
</dbReference>
<accession>A0ABR5A291</accession>
<keyword evidence="1" id="KW-0175">Coiled coil</keyword>
<reference evidence="4 5" key="1">
    <citation type="submission" date="2014-12" db="EMBL/GenBank/DDBJ databases">
        <title>Draft genome sequence of Cohnella kolymensis strain B-2846.</title>
        <authorList>
            <person name="Karlyshev A.V."/>
            <person name="Kudryashova E.B."/>
        </authorList>
    </citation>
    <scope>NUCLEOTIDE SEQUENCE [LARGE SCALE GENOMIC DNA]</scope>
    <source>
        <strain evidence="4 5">VKM B-2846</strain>
    </source>
</reference>
<feature type="coiled-coil region" evidence="1">
    <location>
        <begin position="29"/>
        <end position="56"/>
    </location>
</feature>
<dbReference type="InterPro" id="IPR008613">
    <property type="entry name" value="Excalibur_Ca-bd_domain"/>
</dbReference>
<sequence length="112" mass="12521">MFYLKWKIFILSIATVFIIGCSNNQSKEDSELVSKLDQVNKEVESLKAENEKLKTELETPGTSEDLSVEQEPGTVYYANCTEVREAGADPIHEGEPGYSTKLDRDRDGVACE</sequence>
<dbReference type="Proteomes" id="UP000054526">
    <property type="component" value="Unassembled WGS sequence"/>
</dbReference>
<evidence type="ECO:0000256" key="1">
    <source>
        <dbReference type="SAM" id="Coils"/>
    </source>
</evidence>
<dbReference type="SMART" id="SM00894">
    <property type="entry name" value="Excalibur"/>
    <property type="match status" value="1"/>
</dbReference>
<evidence type="ECO:0000313" key="4">
    <source>
        <dbReference type="EMBL" id="KIL35186.1"/>
    </source>
</evidence>
<feature type="domain" description="Excalibur calcium-binding" evidence="3">
    <location>
        <begin position="76"/>
        <end position="112"/>
    </location>
</feature>
<dbReference type="PROSITE" id="PS51257">
    <property type="entry name" value="PROKAR_LIPOPROTEIN"/>
    <property type="match status" value="1"/>
</dbReference>
<evidence type="ECO:0000256" key="2">
    <source>
        <dbReference type="SAM" id="MobiDB-lite"/>
    </source>
</evidence>
<dbReference type="EMBL" id="JXAL01000024">
    <property type="protein sequence ID" value="KIL35186.1"/>
    <property type="molecule type" value="Genomic_DNA"/>
</dbReference>
<evidence type="ECO:0000259" key="3">
    <source>
        <dbReference type="SMART" id="SM00894"/>
    </source>
</evidence>